<keyword evidence="1" id="KW-0812">Transmembrane</keyword>
<evidence type="ECO:0000313" key="2">
    <source>
        <dbReference type="EMBL" id="MBB2967942.1"/>
    </source>
</evidence>
<proteinExistence type="predicted"/>
<keyword evidence="1" id="KW-0472">Membrane</keyword>
<gene>
    <name evidence="2" type="ORF">FHX33_002712</name>
</gene>
<evidence type="ECO:0000256" key="1">
    <source>
        <dbReference type="SAM" id="Phobius"/>
    </source>
</evidence>
<protein>
    <submittedName>
        <fullName evidence="2">Uncharacterized protein</fullName>
    </submittedName>
</protein>
<comment type="caution">
    <text evidence="2">The sequence shown here is derived from an EMBL/GenBank/DDBJ whole genome shotgun (WGS) entry which is preliminary data.</text>
</comment>
<accession>A0A7W4YJY3</accession>
<evidence type="ECO:0000313" key="3">
    <source>
        <dbReference type="Proteomes" id="UP000538196"/>
    </source>
</evidence>
<sequence>MIINSPVGRFPFSVDSVRIRRRRILLRGSMGTWPATVEATAADIPPVLARVSPGLILVLVAAAIVLVGVGVVLGALLF</sequence>
<dbReference type="Proteomes" id="UP000538196">
    <property type="component" value="Unassembled WGS sequence"/>
</dbReference>
<reference evidence="2 3" key="1">
    <citation type="submission" date="2020-08" db="EMBL/GenBank/DDBJ databases">
        <title>Sequencing the genomes of 1000 actinobacteria strains.</title>
        <authorList>
            <person name="Klenk H.-P."/>
        </authorList>
    </citation>
    <scope>NUCLEOTIDE SEQUENCE [LARGE SCALE GENOMIC DNA]</scope>
    <source>
        <strain evidence="2 3">DSM 20146</strain>
    </source>
</reference>
<organism evidence="2 3">
    <name type="scientific">Leifsonia aquatica</name>
    <name type="common">Corynebacterium aquaticum</name>
    <dbReference type="NCBI Taxonomy" id="144185"/>
    <lineage>
        <taxon>Bacteria</taxon>
        <taxon>Bacillati</taxon>
        <taxon>Actinomycetota</taxon>
        <taxon>Actinomycetes</taxon>
        <taxon>Micrococcales</taxon>
        <taxon>Microbacteriaceae</taxon>
        <taxon>Leifsonia</taxon>
    </lineage>
</organism>
<dbReference type="EMBL" id="JACHVP010000003">
    <property type="protein sequence ID" value="MBB2967942.1"/>
    <property type="molecule type" value="Genomic_DNA"/>
</dbReference>
<dbReference type="AlphaFoldDB" id="A0A7W4YJY3"/>
<feature type="transmembrane region" description="Helical" evidence="1">
    <location>
        <begin position="55"/>
        <end position="77"/>
    </location>
</feature>
<keyword evidence="3" id="KW-1185">Reference proteome</keyword>
<keyword evidence="1" id="KW-1133">Transmembrane helix</keyword>
<name>A0A7W4YJY3_LEIAQ</name>
<dbReference type="RefSeq" id="WP_021765381.1">
    <property type="nucleotide sequence ID" value="NZ_JACHVP010000003.1"/>
</dbReference>